<proteinExistence type="predicted"/>
<dbReference type="EMBL" id="BQNB010010458">
    <property type="protein sequence ID" value="GJS77581.1"/>
    <property type="molecule type" value="Genomic_DNA"/>
</dbReference>
<comment type="caution">
    <text evidence="2">The sequence shown here is derived from an EMBL/GenBank/DDBJ whole genome shotgun (WGS) entry which is preliminary data.</text>
</comment>
<name>A0ABQ4YKS2_9ASTR</name>
<dbReference type="Proteomes" id="UP001151760">
    <property type="component" value="Unassembled WGS sequence"/>
</dbReference>
<accession>A0ABQ4YKS2</accession>
<protein>
    <submittedName>
        <fullName evidence="2">Uncharacterized protein</fullName>
    </submittedName>
</protein>
<feature type="compositionally biased region" description="Polar residues" evidence="1">
    <location>
        <begin position="1"/>
        <end position="18"/>
    </location>
</feature>
<gene>
    <name evidence="2" type="ORF">Tco_0727462</name>
</gene>
<reference evidence="2" key="1">
    <citation type="journal article" date="2022" name="Int. J. Mol. Sci.">
        <title>Draft Genome of Tanacetum Coccineum: Genomic Comparison of Closely Related Tanacetum-Family Plants.</title>
        <authorList>
            <person name="Yamashiro T."/>
            <person name="Shiraishi A."/>
            <person name="Nakayama K."/>
            <person name="Satake H."/>
        </authorList>
    </citation>
    <scope>NUCLEOTIDE SEQUENCE</scope>
</reference>
<evidence type="ECO:0000313" key="3">
    <source>
        <dbReference type="Proteomes" id="UP001151760"/>
    </source>
</evidence>
<sequence>MGEGSIISTDPQHTPTFIQPSPQPQKTQKPRKPKRNDTQVPQPSNPTECVADEAVHMELGDILVRAATIASSLEAEQDNGNTLQSDKDRLKLDELMALCITLQTRVLDLEQTKITQHNEIVSLKRKVKNLKGKNRSRTHRLKRLYKVGLTARVESSGNEESLGEDVFVADQEATNEIEVVKEAVEVINIAKLIFVAAQLVAAGDIVSAASAAITVSAATTTAATNVDDITLAQALKELKTTKPKMIRVVIQEPVESTTTISSQLSLQQSLDKGKGIWIEPVKPLKKKDLIRLDEETALNWWRAKKREQEQSWYKKNPKKQNVEDDKETLDLKQLMEIIPEEEEVAIDAIPLAVKSPNLHVGREEVSPCTIYTFKDVGKEAYD</sequence>
<evidence type="ECO:0000256" key="1">
    <source>
        <dbReference type="SAM" id="MobiDB-lite"/>
    </source>
</evidence>
<evidence type="ECO:0000313" key="2">
    <source>
        <dbReference type="EMBL" id="GJS77581.1"/>
    </source>
</evidence>
<keyword evidence="3" id="KW-1185">Reference proteome</keyword>
<feature type="compositionally biased region" description="Polar residues" evidence="1">
    <location>
        <begin position="38"/>
        <end position="47"/>
    </location>
</feature>
<organism evidence="2 3">
    <name type="scientific">Tanacetum coccineum</name>
    <dbReference type="NCBI Taxonomy" id="301880"/>
    <lineage>
        <taxon>Eukaryota</taxon>
        <taxon>Viridiplantae</taxon>
        <taxon>Streptophyta</taxon>
        <taxon>Embryophyta</taxon>
        <taxon>Tracheophyta</taxon>
        <taxon>Spermatophyta</taxon>
        <taxon>Magnoliopsida</taxon>
        <taxon>eudicotyledons</taxon>
        <taxon>Gunneridae</taxon>
        <taxon>Pentapetalae</taxon>
        <taxon>asterids</taxon>
        <taxon>campanulids</taxon>
        <taxon>Asterales</taxon>
        <taxon>Asteraceae</taxon>
        <taxon>Asteroideae</taxon>
        <taxon>Anthemideae</taxon>
        <taxon>Anthemidinae</taxon>
        <taxon>Tanacetum</taxon>
    </lineage>
</organism>
<feature type="region of interest" description="Disordered" evidence="1">
    <location>
        <begin position="1"/>
        <end position="47"/>
    </location>
</feature>
<reference evidence="2" key="2">
    <citation type="submission" date="2022-01" db="EMBL/GenBank/DDBJ databases">
        <authorList>
            <person name="Yamashiro T."/>
            <person name="Shiraishi A."/>
            <person name="Satake H."/>
            <person name="Nakayama K."/>
        </authorList>
    </citation>
    <scope>NUCLEOTIDE SEQUENCE</scope>
</reference>